<dbReference type="Pfam" id="PF08014">
    <property type="entry name" value="MATCAP"/>
    <property type="match status" value="1"/>
</dbReference>
<keyword evidence="4" id="KW-0482">Metalloprotease</keyword>
<keyword evidence="2" id="KW-0645">Protease</keyword>
<dbReference type="SMART" id="SM01154">
    <property type="entry name" value="DUF1704"/>
    <property type="match status" value="1"/>
</dbReference>
<reference evidence="5 6" key="1">
    <citation type="journal article" date="2020" name="Microorganisms">
        <title>Simultaneous Genome Sequencing of Prosthecochloris ethylica and Desulfuromonas acetoxidans within a Syntrophic Mixture Reveals Unique Pili and Protein Interactions.</title>
        <authorList>
            <person name="Kyndt J.A."/>
            <person name="Van Beeumen J.J."/>
            <person name="Meyer T.E."/>
        </authorList>
    </citation>
    <scope>NUCLEOTIDE SEQUENCE [LARGE SCALE GENOMIC DNA]</scope>
    <source>
        <strain evidence="5 6">N3</strain>
    </source>
</reference>
<name>A0ABR9XQ61_9CHLB</name>
<dbReference type="PANTHER" id="PTHR31817">
    <property type="match status" value="1"/>
</dbReference>
<evidence type="ECO:0000313" key="6">
    <source>
        <dbReference type="Proteomes" id="UP000619838"/>
    </source>
</evidence>
<organism evidence="5 6">
    <name type="scientific">Prosthecochloris ethylica</name>
    <dbReference type="NCBI Taxonomy" id="2743976"/>
    <lineage>
        <taxon>Bacteria</taxon>
        <taxon>Pseudomonadati</taxon>
        <taxon>Chlorobiota</taxon>
        <taxon>Chlorobiia</taxon>
        <taxon>Chlorobiales</taxon>
        <taxon>Chlorobiaceae</taxon>
        <taxon>Prosthecochloris</taxon>
    </lineage>
</organism>
<keyword evidence="3" id="KW-0378">Hydrolase</keyword>
<comment type="cofactor">
    <cofactor evidence="1">
        <name>Zn(2+)</name>
        <dbReference type="ChEBI" id="CHEBI:29105"/>
    </cofactor>
</comment>
<evidence type="ECO:0000256" key="2">
    <source>
        <dbReference type="ARBA" id="ARBA00022670"/>
    </source>
</evidence>
<comment type="caution">
    <text evidence="5">The sequence shown here is derived from an EMBL/GenBank/DDBJ whole genome shotgun (WGS) entry which is preliminary data.</text>
</comment>
<evidence type="ECO:0000256" key="1">
    <source>
        <dbReference type="ARBA" id="ARBA00001947"/>
    </source>
</evidence>
<dbReference type="RefSeq" id="WP_175187698.1">
    <property type="nucleotide sequence ID" value="NZ_JABVZQ010000016.1"/>
</dbReference>
<dbReference type="PANTHER" id="PTHR31817:SF0">
    <property type="entry name" value="CHROMOSOME UNDETERMINED SCAFFOLD_67, WHOLE GENOME SHOTGUN SEQUENCE"/>
    <property type="match status" value="1"/>
</dbReference>
<dbReference type="InterPro" id="IPR012548">
    <property type="entry name" value="MATCAP"/>
</dbReference>
<sequence>MSTASAAQHVETVTDEMLASLGGRLVGQKEIRMELPFGGVLHIDRPLPFVLLYRRPSRGDDPGTESFIRGEASYISASGSPKFRPDLVRLFDVLAGSLARLYGACLVIEIFSCAPDTAAAGEGAVPPSFTLFASHRCPPTAALDALARSLRSVRIHRRPATVSVRLDGGTKARVPRPLVGAVESQKLHVYTIGLGISPVYRHPRTGELYPLVLRSLQRGLSRAFRRSFFEFSHSMTTYRPLHYHVLGRTAVRKQVLEIDRELAGISRSFDLVLHATPVNIEKSWAVFRRSKFESMPELYYRPLAVDPDHLKRQLFRIPLDRVEDSTLAFLFRQKRREIDRQLSMLLDRGKRTFLYGSLQLYGPVDPELLDAARYLLHRLSPRRHDESSRDLVSARDLETRAHEELDVYRSVLPGMGAGVEIRDDILGLLVSKGTLYIGKDTRVARSRMEALIEHEVGTHILTWVNGSCQPFLQLSCGFAGYEELQEGLAVLAEYFAGGLSGTRMRLLAGRVVAAESLVNGATFVDVWRQLNREYGFNQRTAFTIAIRIFRAGGLTKDAIYLRGLLALLGYLKKGGELLPLLVGKIGLEHVPLVRELMFRKVVSPPPLHPRYMLRSDFEQKLNALQSGVAPIDLVTGVR</sequence>
<proteinExistence type="predicted"/>
<evidence type="ECO:0000313" key="5">
    <source>
        <dbReference type="EMBL" id="MBF0636022.1"/>
    </source>
</evidence>
<keyword evidence="6" id="KW-1185">Reference proteome</keyword>
<evidence type="ECO:0000256" key="3">
    <source>
        <dbReference type="ARBA" id="ARBA00022801"/>
    </source>
</evidence>
<dbReference type="Proteomes" id="UP000619838">
    <property type="component" value="Unassembled WGS sequence"/>
</dbReference>
<evidence type="ECO:0000256" key="4">
    <source>
        <dbReference type="ARBA" id="ARBA00023049"/>
    </source>
</evidence>
<dbReference type="EMBL" id="JADGII010000003">
    <property type="protein sequence ID" value="MBF0636022.1"/>
    <property type="molecule type" value="Genomic_DNA"/>
</dbReference>
<protein>
    <submittedName>
        <fullName evidence="5">DUF1704 domain-containing protein</fullName>
    </submittedName>
</protein>
<gene>
    <name evidence="5" type="ORF">INT08_02350</name>
</gene>
<accession>A0ABR9XQ61</accession>